<protein>
    <submittedName>
        <fullName evidence="1">Uncharacterized protein</fullName>
    </submittedName>
</protein>
<accession>A0ACB8Z245</accession>
<evidence type="ECO:0000313" key="2">
    <source>
        <dbReference type="Proteomes" id="UP001055811"/>
    </source>
</evidence>
<reference evidence="1 2" key="2">
    <citation type="journal article" date="2022" name="Mol. Ecol. Resour.">
        <title>The genomes of chicory, endive, great burdock and yacon provide insights into Asteraceae paleo-polyploidization history and plant inulin production.</title>
        <authorList>
            <person name="Fan W."/>
            <person name="Wang S."/>
            <person name="Wang H."/>
            <person name="Wang A."/>
            <person name="Jiang F."/>
            <person name="Liu H."/>
            <person name="Zhao H."/>
            <person name="Xu D."/>
            <person name="Zhang Y."/>
        </authorList>
    </citation>
    <scope>NUCLEOTIDE SEQUENCE [LARGE SCALE GENOMIC DNA]</scope>
    <source>
        <strain evidence="2">cv. Punajuju</strain>
        <tissue evidence="1">Leaves</tissue>
    </source>
</reference>
<dbReference type="Proteomes" id="UP001055811">
    <property type="component" value="Linkage Group LG09"/>
</dbReference>
<proteinExistence type="predicted"/>
<evidence type="ECO:0000313" key="1">
    <source>
        <dbReference type="EMBL" id="KAI3691436.1"/>
    </source>
</evidence>
<keyword evidence="2" id="KW-1185">Reference proteome</keyword>
<sequence>MNPSIKKQSAVAEADNKEPDVKNTKMSYYFRRTRVHSRRARPSLHPVANSRRSHLLGGLSTATIPLPTFFLSLTSASLSRLGRNGNKKQELTDEISWVLHDINMY</sequence>
<gene>
    <name evidence="1" type="ORF">L2E82_49795</name>
</gene>
<reference evidence="2" key="1">
    <citation type="journal article" date="2022" name="Mol. Ecol. Resour.">
        <title>The genomes of chicory, endive, great burdock and yacon provide insights into Asteraceae palaeo-polyploidization history and plant inulin production.</title>
        <authorList>
            <person name="Fan W."/>
            <person name="Wang S."/>
            <person name="Wang H."/>
            <person name="Wang A."/>
            <person name="Jiang F."/>
            <person name="Liu H."/>
            <person name="Zhao H."/>
            <person name="Xu D."/>
            <person name="Zhang Y."/>
        </authorList>
    </citation>
    <scope>NUCLEOTIDE SEQUENCE [LARGE SCALE GENOMIC DNA]</scope>
    <source>
        <strain evidence="2">cv. Punajuju</strain>
    </source>
</reference>
<comment type="caution">
    <text evidence="1">The sequence shown here is derived from an EMBL/GenBank/DDBJ whole genome shotgun (WGS) entry which is preliminary data.</text>
</comment>
<dbReference type="EMBL" id="CM042017">
    <property type="protein sequence ID" value="KAI3691436.1"/>
    <property type="molecule type" value="Genomic_DNA"/>
</dbReference>
<name>A0ACB8Z245_CICIN</name>
<organism evidence="1 2">
    <name type="scientific">Cichorium intybus</name>
    <name type="common">Chicory</name>
    <dbReference type="NCBI Taxonomy" id="13427"/>
    <lineage>
        <taxon>Eukaryota</taxon>
        <taxon>Viridiplantae</taxon>
        <taxon>Streptophyta</taxon>
        <taxon>Embryophyta</taxon>
        <taxon>Tracheophyta</taxon>
        <taxon>Spermatophyta</taxon>
        <taxon>Magnoliopsida</taxon>
        <taxon>eudicotyledons</taxon>
        <taxon>Gunneridae</taxon>
        <taxon>Pentapetalae</taxon>
        <taxon>asterids</taxon>
        <taxon>campanulids</taxon>
        <taxon>Asterales</taxon>
        <taxon>Asteraceae</taxon>
        <taxon>Cichorioideae</taxon>
        <taxon>Cichorieae</taxon>
        <taxon>Cichoriinae</taxon>
        <taxon>Cichorium</taxon>
    </lineage>
</organism>